<accession>D4H440</accession>
<sequence precursor="true">MRFDKYVSRASNLFMENRLCKFMTIVLAAVIIIQLWMLNNSFRNQNAYLIPTGLTTKAAVSGHFLDANYVQAMGVYVSQLLYNFTPQTVANQYKELASLFSADCYQENSNKLISMANAYADNEISMVFRVMEIKSFTQPNVIEISGETSKTILGENVQSFKASLLVYYDVFNGLFRITAIEEKQS</sequence>
<name>D4H440_DENA2</name>
<reference evidence="2 3" key="1">
    <citation type="journal article" date="2010" name="Stand. Genomic Sci.">
        <title>Complete genome sequence of Denitrovibrio acetiphilus type strain (N2460).</title>
        <authorList>
            <person name="Kiss H."/>
            <person name="Lang E."/>
            <person name="Lapidus A."/>
            <person name="Copeland A."/>
            <person name="Nolan M."/>
            <person name="Glavina Del Rio T."/>
            <person name="Chen F."/>
            <person name="Lucas S."/>
            <person name="Tice H."/>
            <person name="Cheng J.F."/>
            <person name="Han C."/>
            <person name="Goodwin L."/>
            <person name="Pitluck S."/>
            <person name="Liolios K."/>
            <person name="Pati A."/>
            <person name="Ivanova N."/>
            <person name="Mavromatis K."/>
            <person name="Chen A."/>
            <person name="Palaniappan K."/>
            <person name="Land M."/>
            <person name="Hauser L."/>
            <person name="Chang Y.J."/>
            <person name="Jeffries C.D."/>
            <person name="Detter J.C."/>
            <person name="Brettin T."/>
            <person name="Spring S."/>
            <person name="Rohde M."/>
            <person name="Goker M."/>
            <person name="Woyke T."/>
            <person name="Bristow J."/>
            <person name="Eisen J.A."/>
            <person name="Markowitz V."/>
            <person name="Hugenholtz P."/>
            <person name="Kyrpides N.C."/>
            <person name="Klenk H.P."/>
        </authorList>
    </citation>
    <scope>NUCLEOTIDE SEQUENCE [LARGE SCALE GENOMIC DNA]</scope>
    <source>
        <strain evidence="3">DSM 12809 / NBRC 114555 / N2460</strain>
    </source>
</reference>
<proteinExistence type="predicted"/>
<feature type="transmembrane region" description="Helical" evidence="1">
    <location>
        <begin position="20"/>
        <end position="38"/>
    </location>
</feature>
<keyword evidence="1" id="KW-0472">Membrane</keyword>
<dbReference type="Pfam" id="PF05309">
    <property type="entry name" value="TraE"/>
    <property type="match status" value="1"/>
</dbReference>
<evidence type="ECO:0000256" key="1">
    <source>
        <dbReference type="SAM" id="Phobius"/>
    </source>
</evidence>
<dbReference type="KEGG" id="dap:Dacet_0553"/>
<dbReference type="PaxDb" id="522772-Dacet_0553"/>
<dbReference type="STRING" id="522772.Dacet_0553"/>
<dbReference type="EMBL" id="CP001968">
    <property type="protein sequence ID" value="ADD67351.1"/>
    <property type="molecule type" value="Genomic_DNA"/>
</dbReference>
<dbReference type="InParanoid" id="D4H440"/>
<dbReference type="RefSeq" id="WP_013009895.1">
    <property type="nucleotide sequence ID" value="NC_013943.1"/>
</dbReference>
<evidence type="ECO:0000313" key="2">
    <source>
        <dbReference type="EMBL" id="ADD67351.1"/>
    </source>
</evidence>
<evidence type="ECO:0008006" key="4">
    <source>
        <dbReference type="Google" id="ProtNLM"/>
    </source>
</evidence>
<keyword evidence="1" id="KW-1133">Transmembrane helix</keyword>
<gene>
    <name evidence="2" type="ordered locus">Dacet_0553</name>
</gene>
<dbReference type="OrthoDB" id="5417723at2"/>
<keyword evidence="1" id="KW-0812">Transmembrane</keyword>
<evidence type="ECO:0000313" key="3">
    <source>
        <dbReference type="Proteomes" id="UP000002012"/>
    </source>
</evidence>
<organism evidence="2 3">
    <name type="scientific">Denitrovibrio acetiphilus (strain DSM 12809 / NBRC 114555 / N2460)</name>
    <dbReference type="NCBI Taxonomy" id="522772"/>
    <lineage>
        <taxon>Bacteria</taxon>
        <taxon>Pseudomonadati</taxon>
        <taxon>Deferribacterota</taxon>
        <taxon>Deferribacteres</taxon>
        <taxon>Deferribacterales</taxon>
        <taxon>Geovibrionaceae</taxon>
        <taxon>Denitrovibrio</taxon>
    </lineage>
</organism>
<dbReference type="InterPro" id="IPR007973">
    <property type="entry name" value="Pilus_assembly_TraE"/>
</dbReference>
<keyword evidence="3" id="KW-1185">Reference proteome</keyword>
<protein>
    <recommendedName>
        <fullName evidence="4">Type IV conjugative transfer system protein TraE</fullName>
    </recommendedName>
</protein>
<dbReference type="HOGENOM" id="CLU_121861_0_0_0"/>
<dbReference type="Proteomes" id="UP000002012">
    <property type="component" value="Chromosome"/>
</dbReference>
<dbReference type="AlphaFoldDB" id="D4H440"/>